<feature type="domain" description="Glutamyl/glutaminyl-tRNA synthetase class Ib anti-codon binding" evidence="12">
    <location>
        <begin position="578"/>
        <end position="680"/>
    </location>
</feature>
<dbReference type="InterPro" id="IPR007639">
    <property type="entry name" value="Gln-tRNA-synth_Ib_RNA-bd_N"/>
</dbReference>
<protein>
    <recommendedName>
        <fullName evidence="2">glutamine--tRNA ligase</fullName>
        <ecNumber evidence="2">6.1.1.18</ecNumber>
    </recommendedName>
    <alternativeName>
        <fullName evidence="8">Glutaminyl-tRNA synthetase</fullName>
    </alternativeName>
</protein>
<dbReference type="AlphaFoldDB" id="A0A177WLN5"/>
<dbReference type="InterPro" id="IPR000924">
    <property type="entry name" value="Glu/Gln-tRNA-synth"/>
</dbReference>
<keyword evidence="7 10" id="KW-0030">Aminoacyl-tRNA synthetase</keyword>
<dbReference type="GO" id="GO:0005829">
    <property type="term" value="C:cytosol"/>
    <property type="evidence" value="ECO:0007669"/>
    <property type="project" value="TreeGrafter"/>
</dbReference>
<dbReference type="Gene3D" id="2.40.240.10">
    <property type="entry name" value="Ribosomal Protein L25, Chain P"/>
    <property type="match status" value="2"/>
</dbReference>
<dbReference type="PRINTS" id="PR00987">
    <property type="entry name" value="TRNASYNTHGLU"/>
</dbReference>
<dbReference type="STRING" id="403673.A0A177WLN5"/>
<accession>A0A177WLN5</accession>
<dbReference type="GO" id="GO:0005524">
    <property type="term" value="F:ATP binding"/>
    <property type="evidence" value="ECO:0007669"/>
    <property type="project" value="UniProtKB-KW"/>
</dbReference>
<sequence>MSASELTDLFTRIGLSDVKAKETAANKKLAPTLTQVITEASAGVTADGVEKSLGALLYTLASTITKDATVHLPYLAKAVFNGNLTSSDQVSAAIKFSEKATGPIDDIAFNEACGVGVVVTSDEITASVAALVAEKKVELEEKRYQMLGSLLGLMRTRLRWANSLAVKEELDRQILALLGPKDERDNLKTKACSLFLYSRDKKKEKEAKAASIPAADAPVESRIEDMAKSTKFIFEGELARLHRPGENPQIKPELMVEHLKRTKGRVQTRFPPEPNGFLHIGHAKAININFSYAAAFGGTTNLRYDDTNPEAEEESYLTAIKDTIEWLGFKPSAITYSSDHFQKLYDLAVDLIKRDKAYVCHCTGEEIYQHRGGDSKGPRTECVHRNRPVSESLAEFQKMKEGRYKEGEAILRMKMDLTNPNPQFWDLVAYRVLFTAHHRTGSDWCIYPTYDYTHCLCDSFEDITHSLCTTEFRLSRESYYWLVDALEIYKPVQWEYGRLNITNTVMSKRKLNQLVTEGLVEGWDDPRLYTLAALRRRGFTPESINAFVRDVGVTTANTTMNADRLEGYLRDHLNQTVSRLFVILDPVKVTLTNVSDDMIEEIEVANKPKDATLGSRVLPFTKTVYIDRSDFREKDESGEFYRLVLGKSVGLLNVPFPIQATEVVKDPSTGKIIEIKAVYEKDGISSRPKAYIQWVGVSPKHQSPVHVTARLYEKLFLHANPQSKEEVPGGWLSDLNPDSLQIVEGAMADIGILNTKIEDKFQAVRVAYFCVDRNSDFKTGKIVLNRTVGLKEDNKKDK</sequence>
<dbReference type="Gene3D" id="3.40.50.620">
    <property type="entry name" value="HUPs"/>
    <property type="match status" value="1"/>
</dbReference>
<dbReference type="InterPro" id="IPR042558">
    <property type="entry name" value="Gln-tRNA-synth_Ib_RNA-bd_N_1"/>
</dbReference>
<evidence type="ECO:0000256" key="8">
    <source>
        <dbReference type="ARBA" id="ARBA00030466"/>
    </source>
</evidence>
<dbReference type="InterPro" id="IPR004514">
    <property type="entry name" value="Gln-tRNA-synth"/>
</dbReference>
<dbReference type="InterPro" id="IPR042559">
    <property type="entry name" value="Gln-tRNA-synth_Ib_RNA-bd_N_2"/>
</dbReference>
<evidence type="ECO:0000256" key="5">
    <source>
        <dbReference type="ARBA" id="ARBA00022840"/>
    </source>
</evidence>
<dbReference type="InterPro" id="IPR011035">
    <property type="entry name" value="Ribosomal_bL25/Gln-tRNA_synth"/>
</dbReference>
<dbReference type="InterPro" id="IPR007638">
    <property type="entry name" value="Gln-tRNA-synth_Ib_RNA-bd_2"/>
</dbReference>
<dbReference type="InterPro" id="IPR049437">
    <property type="entry name" value="tRNA-synt_1c_C2"/>
</dbReference>
<evidence type="ECO:0000256" key="4">
    <source>
        <dbReference type="ARBA" id="ARBA00022741"/>
    </source>
</evidence>
<evidence type="ECO:0000259" key="12">
    <source>
        <dbReference type="Pfam" id="PF03950"/>
    </source>
</evidence>
<evidence type="ECO:0000256" key="3">
    <source>
        <dbReference type="ARBA" id="ARBA00022598"/>
    </source>
</evidence>
<comment type="catalytic activity">
    <reaction evidence="9">
        <text>tRNA(Gln) + L-glutamine + ATP = L-glutaminyl-tRNA(Gln) + AMP + diphosphate</text>
        <dbReference type="Rhea" id="RHEA:20121"/>
        <dbReference type="Rhea" id="RHEA-COMP:9662"/>
        <dbReference type="Rhea" id="RHEA-COMP:9681"/>
        <dbReference type="ChEBI" id="CHEBI:30616"/>
        <dbReference type="ChEBI" id="CHEBI:33019"/>
        <dbReference type="ChEBI" id="CHEBI:58359"/>
        <dbReference type="ChEBI" id="CHEBI:78442"/>
        <dbReference type="ChEBI" id="CHEBI:78521"/>
        <dbReference type="ChEBI" id="CHEBI:456215"/>
        <dbReference type="EC" id="6.1.1.18"/>
    </reaction>
</comment>
<evidence type="ECO:0000256" key="10">
    <source>
        <dbReference type="RuleBase" id="RU363037"/>
    </source>
</evidence>
<gene>
    <name evidence="16" type="ORF">BDEG_24316</name>
</gene>
<dbReference type="InterPro" id="IPR001412">
    <property type="entry name" value="aa-tRNA-synth_I_CS"/>
</dbReference>
<dbReference type="InterPro" id="IPR050132">
    <property type="entry name" value="Gln/Glu-tRNA_Ligase"/>
</dbReference>
<dbReference type="PROSITE" id="PS00178">
    <property type="entry name" value="AA_TRNA_LIGASE_I"/>
    <property type="match status" value="1"/>
</dbReference>
<dbReference type="InterPro" id="IPR020059">
    <property type="entry name" value="Glu/Gln-tRNA-synth_Ib_codon-bd"/>
</dbReference>
<dbReference type="InterPro" id="IPR014729">
    <property type="entry name" value="Rossmann-like_a/b/a_fold"/>
</dbReference>
<keyword evidence="6 10" id="KW-0648">Protein biosynthesis</keyword>
<dbReference type="FunFam" id="3.40.50.620:FF:000037">
    <property type="entry name" value="Glutamine--tRNA ligase cytoplasmic"/>
    <property type="match status" value="1"/>
</dbReference>
<dbReference type="InterPro" id="IPR020056">
    <property type="entry name" value="Rbsml_bL25/Gln-tRNA_synth_N"/>
</dbReference>
<evidence type="ECO:0000259" key="11">
    <source>
        <dbReference type="Pfam" id="PF00749"/>
    </source>
</evidence>
<evidence type="ECO:0000256" key="6">
    <source>
        <dbReference type="ARBA" id="ARBA00022917"/>
    </source>
</evidence>
<evidence type="ECO:0000259" key="15">
    <source>
        <dbReference type="Pfam" id="PF20974"/>
    </source>
</evidence>
<dbReference type="PANTHER" id="PTHR43097:SF4">
    <property type="entry name" value="GLUTAMINE--TRNA LIGASE"/>
    <property type="match status" value="1"/>
</dbReference>
<evidence type="ECO:0000256" key="2">
    <source>
        <dbReference type="ARBA" id="ARBA00012836"/>
    </source>
</evidence>
<feature type="domain" description="tRNA synthetases class I (E and Q) anti-codon binding" evidence="15">
    <location>
        <begin position="692"/>
        <end position="772"/>
    </location>
</feature>
<evidence type="ECO:0000256" key="9">
    <source>
        <dbReference type="ARBA" id="ARBA00048270"/>
    </source>
</evidence>
<dbReference type="Pfam" id="PF04557">
    <property type="entry name" value="tRNA_synt_1c_R2"/>
    <property type="match status" value="1"/>
</dbReference>
<dbReference type="Gene3D" id="1.10.10.2420">
    <property type="match status" value="1"/>
</dbReference>
<keyword evidence="5 10" id="KW-0067">ATP-binding</keyword>
<evidence type="ECO:0000313" key="16">
    <source>
        <dbReference type="EMBL" id="OAJ40605.1"/>
    </source>
</evidence>
<dbReference type="CDD" id="cd00807">
    <property type="entry name" value="GlnRS_core"/>
    <property type="match status" value="1"/>
</dbReference>
<dbReference type="Pfam" id="PF04558">
    <property type="entry name" value="tRNA_synt_1c_R1"/>
    <property type="match status" value="1"/>
</dbReference>
<proteinExistence type="inferred from homology"/>
<keyword evidence="4 10" id="KW-0547">Nucleotide-binding</keyword>
<evidence type="ECO:0000259" key="13">
    <source>
        <dbReference type="Pfam" id="PF04557"/>
    </source>
</evidence>
<dbReference type="InterPro" id="IPR020058">
    <property type="entry name" value="Glu/Gln-tRNA-synth_Ib_cat-dom"/>
</dbReference>
<dbReference type="EC" id="6.1.1.18" evidence="2"/>
<dbReference type="EMBL" id="DS022304">
    <property type="protein sequence ID" value="OAJ40605.1"/>
    <property type="molecule type" value="Genomic_DNA"/>
</dbReference>
<dbReference type="VEuPathDB" id="FungiDB:BDEG_24316"/>
<dbReference type="FunFam" id="1.10.10.2420:FF:000001">
    <property type="entry name" value="Glutamine--tRNA ligase cytoplasmic"/>
    <property type="match status" value="1"/>
</dbReference>
<evidence type="ECO:0000256" key="1">
    <source>
        <dbReference type="ARBA" id="ARBA00005594"/>
    </source>
</evidence>
<feature type="domain" description="Glutamyl/glutaminyl-tRNA synthetase class Ib catalytic" evidence="11">
    <location>
        <begin position="266"/>
        <end position="574"/>
    </location>
</feature>
<evidence type="ECO:0000256" key="7">
    <source>
        <dbReference type="ARBA" id="ARBA00023146"/>
    </source>
</evidence>
<evidence type="ECO:0000259" key="14">
    <source>
        <dbReference type="Pfam" id="PF04558"/>
    </source>
</evidence>
<feature type="domain" description="Glutaminyl-tRNA synthetase class Ib non-specific RNA-binding" evidence="13">
    <location>
        <begin position="166"/>
        <end position="258"/>
    </location>
</feature>
<dbReference type="Gene3D" id="1.10.8.1290">
    <property type="entry name" value="Glutaminyl-tRNA synthetase, non-specific RNA binding region part 1, domain 1"/>
    <property type="match status" value="1"/>
</dbReference>
<dbReference type="Pfam" id="PF20974">
    <property type="entry name" value="tRNA-synt_1c_C2"/>
    <property type="match status" value="1"/>
</dbReference>
<reference evidence="16 17" key="1">
    <citation type="submission" date="2006-10" db="EMBL/GenBank/DDBJ databases">
        <title>The Genome Sequence of Batrachochytrium dendrobatidis JEL423.</title>
        <authorList>
            <consortium name="The Broad Institute Genome Sequencing Platform"/>
            <person name="Birren B."/>
            <person name="Lander E."/>
            <person name="Galagan J."/>
            <person name="Cuomo C."/>
            <person name="Devon K."/>
            <person name="Jaffe D."/>
            <person name="Butler J."/>
            <person name="Alvarez P."/>
            <person name="Gnerre S."/>
            <person name="Grabherr M."/>
            <person name="Kleber M."/>
            <person name="Mauceli E."/>
            <person name="Brockman W."/>
            <person name="Young S."/>
            <person name="LaButti K."/>
            <person name="Sykes S."/>
            <person name="DeCaprio D."/>
            <person name="Crawford M."/>
            <person name="Koehrsen M."/>
            <person name="Engels R."/>
            <person name="Montgomery P."/>
            <person name="Pearson M."/>
            <person name="Howarth C."/>
            <person name="Larson L."/>
            <person name="White J."/>
            <person name="O'Leary S."/>
            <person name="Kodira C."/>
            <person name="Zeng Q."/>
            <person name="Yandava C."/>
            <person name="Alvarado L."/>
            <person name="Longcore J."/>
            <person name="James T."/>
        </authorList>
    </citation>
    <scope>NUCLEOTIDE SEQUENCE [LARGE SCALE GENOMIC DNA]</scope>
    <source>
        <strain evidence="16 17">JEL423</strain>
    </source>
</reference>
<dbReference type="Pfam" id="PF03950">
    <property type="entry name" value="tRNA-synt_1c_C"/>
    <property type="match status" value="1"/>
</dbReference>
<evidence type="ECO:0000313" key="17">
    <source>
        <dbReference type="Proteomes" id="UP000077115"/>
    </source>
</evidence>
<dbReference type="FunFam" id="2.40.240.10:FF:000007">
    <property type="entry name" value="Glutamine--tRNA ligase"/>
    <property type="match status" value="1"/>
</dbReference>
<dbReference type="GO" id="GO:0004819">
    <property type="term" value="F:glutamine-tRNA ligase activity"/>
    <property type="evidence" value="ECO:0007669"/>
    <property type="project" value="UniProtKB-EC"/>
</dbReference>
<dbReference type="PANTHER" id="PTHR43097">
    <property type="entry name" value="GLUTAMINE-TRNA LIGASE"/>
    <property type="match status" value="1"/>
</dbReference>
<dbReference type="NCBIfam" id="TIGR00440">
    <property type="entry name" value="glnS"/>
    <property type="match status" value="1"/>
</dbReference>
<dbReference type="FunFam" id="1.10.8.1290:FF:000002">
    <property type="entry name" value="Glutamine--tRNA ligase cytoplasmic"/>
    <property type="match status" value="1"/>
</dbReference>
<dbReference type="SUPFAM" id="SSF50715">
    <property type="entry name" value="Ribosomal protein L25-like"/>
    <property type="match status" value="1"/>
</dbReference>
<name>A0A177WLN5_BATDL</name>
<dbReference type="OrthoDB" id="10250478at2759"/>
<dbReference type="SUPFAM" id="SSF52374">
    <property type="entry name" value="Nucleotidylyl transferase"/>
    <property type="match status" value="1"/>
</dbReference>
<keyword evidence="3 10" id="KW-0436">Ligase</keyword>
<comment type="similarity">
    <text evidence="1 10">Belongs to the class-I aminoacyl-tRNA synthetase family.</text>
</comment>
<dbReference type="Proteomes" id="UP000077115">
    <property type="component" value="Unassembled WGS sequence"/>
</dbReference>
<dbReference type="eggNOG" id="KOG1148">
    <property type="taxonomic scope" value="Eukaryota"/>
</dbReference>
<dbReference type="GO" id="GO:0006425">
    <property type="term" value="P:glutaminyl-tRNA aminoacylation"/>
    <property type="evidence" value="ECO:0007669"/>
    <property type="project" value="InterPro"/>
</dbReference>
<dbReference type="Pfam" id="PF00749">
    <property type="entry name" value="tRNA-synt_1c"/>
    <property type="match status" value="1"/>
</dbReference>
<organism evidence="16 17">
    <name type="scientific">Batrachochytrium dendrobatidis (strain JEL423)</name>
    <dbReference type="NCBI Taxonomy" id="403673"/>
    <lineage>
        <taxon>Eukaryota</taxon>
        <taxon>Fungi</taxon>
        <taxon>Fungi incertae sedis</taxon>
        <taxon>Chytridiomycota</taxon>
        <taxon>Chytridiomycota incertae sedis</taxon>
        <taxon>Chytridiomycetes</taxon>
        <taxon>Rhizophydiales</taxon>
        <taxon>Rhizophydiales incertae sedis</taxon>
        <taxon>Batrachochytrium</taxon>
    </lineage>
</organism>
<reference evidence="16 17" key="2">
    <citation type="submission" date="2016-05" db="EMBL/GenBank/DDBJ databases">
        <title>Lineage-specific infection strategies underlie the spectrum of fungal disease in amphibians.</title>
        <authorList>
            <person name="Cuomo C.A."/>
            <person name="Farrer R.A."/>
            <person name="James T."/>
            <person name="Longcore J."/>
            <person name="Birren B."/>
        </authorList>
    </citation>
    <scope>NUCLEOTIDE SEQUENCE [LARGE SCALE GENOMIC DNA]</scope>
    <source>
        <strain evidence="16 17">JEL423</strain>
    </source>
</reference>
<feature type="domain" description="Glutaminyl-tRNA synthetase class Ib non-specific RNA-binding" evidence="14">
    <location>
        <begin position="5"/>
        <end position="162"/>
    </location>
</feature>